<keyword evidence="1" id="KW-0812">Transmembrane</keyword>
<proteinExistence type="predicted"/>
<organism evidence="2">
    <name type="scientific">hydrothermal vent metagenome</name>
    <dbReference type="NCBI Taxonomy" id="652676"/>
    <lineage>
        <taxon>unclassified sequences</taxon>
        <taxon>metagenomes</taxon>
        <taxon>ecological metagenomes</taxon>
    </lineage>
</organism>
<keyword evidence="1" id="KW-1133">Transmembrane helix</keyword>
<evidence type="ECO:0000313" key="2">
    <source>
        <dbReference type="EMBL" id="VAW87416.1"/>
    </source>
</evidence>
<name>A0A3B1A3E1_9ZZZZ</name>
<reference evidence="2" key="1">
    <citation type="submission" date="2018-06" db="EMBL/GenBank/DDBJ databases">
        <authorList>
            <person name="Zhirakovskaya E."/>
        </authorList>
    </citation>
    <scope>NUCLEOTIDE SEQUENCE</scope>
</reference>
<feature type="transmembrane region" description="Helical" evidence="1">
    <location>
        <begin position="36"/>
        <end position="54"/>
    </location>
</feature>
<sequence length="423" mass="47887">MNLKMKPEESSLRIVPIPCTLIYAIKTRCCVAKSHLLFIVLCLSVAFFCSAASATEVEDLYSANIEVAGQSSDERVKAIRQALKRVVVKLTGSLQSAELPELNHFFEQASDYVEQFRYKEKEIQPRSLAFTEQNTTEALGLLEAENLIRLDLWVSFDSSAVRKVLDKVNLAYWGTTRPLLLIWLAIEEDTGRFLLEKELHTELSSILQDRADIRGLPIVFPLMDLEDRAVIGITDVWGDFSDIIREASQRYPVDAILVARLHQAGNAWQGRWTIYHDGFSRNWQSAQLELKGLLKAGIDETTESIAQHYVQVMSNESEENLQLAVSGLTNFAQYSQVLNYLTNLDVVQKTRVKEVSDKQVLLELEIRGSLKIFEQTVQLGRVLEPDNKSDVNDEPDEWILVEAGEVPAKGIIPQVDLFYRLAL</sequence>
<dbReference type="InterPro" id="IPR018642">
    <property type="entry name" value="DUF2066"/>
</dbReference>
<keyword evidence="1" id="KW-0472">Membrane</keyword>
<dbReference type="EMBL" id="UOFO01000123">
    <property type="protein sequence ID" value="VAW87416.1"/>
    <property type="molecule type" value="Genomic_DNA"/>
</dbReference>
<evidence type="ECO:0008006" key="3">
    <source>
        <dbReference type="Google" id="ProtNLM"/>
    </source>
</evidence>
<dbReference type="AlphaFoldDB" id="A0A3B1A3E1"/>
<evidence type="ECO:0000256" key="1">
    <source>
        <dbReference type="SAM" id="Phobius"/>
    </source>
</evidence>
<dbReference type="Pfam" id="PF09839">
    <property type="entry name" value="DUF2066"/>
    <property type="match status" value="1"/>
</dbReference>
<accession>A0A3B1A3E1</accession>
<gene>
    <name evidence="2" type="ORF">MNBD_GAMMA16-1801</name>
</gene>
<protein>
    <recommendedName>
        <fullName evidence="3">DUF2066 domain-containing protein</fullName>
    </recommendedName>
</protein>